<feature type="transmembrane region" description="Helical" evidence="1">
    <location>
        <begin position="46"/>
        <end position="67"/>
    </location>
</feature>
<keyword evidence="1" id="KW-0472">Membrane</keyword>
<evidence type="ECO:0000313" key="2">
    <source>
        <dbReference type="EMBL" id="NYF78847.1"/>
    </source>
</evidence>
<keyword evidence="1" id="KW-1133">Transmembrane helix</keyword>
<dbReference type="EMBL" id="JACCCW010000001">
    <property type="protein sequence ID" value="NYF78847.1"/>
    <property type="molecule type" value="Genomic_DNA"/>
</dbReference>
<feature type="transmembrane region" description="Helical" evidence="1">
    <location>
        <begin position="6"/>
        <end position="25"/>
    </location>
</feature>
<accession>A0A7Y9PFA1</accession>
<reference evidence="2 3" key="1">
    <citation type="submission" date="2020-07" db="EMBL/GenBank/DDBJ databases">
        <title>Genomic Encyclopedia of Type Strains, Phase IV (KMG-V): Genome sequencing to study the core and pangenomes of soil and plant-associated prokaryotes.</title>
        <authorList>
            <person name="Whitman W."/>
        </authorList>
    </citation>
    <scope>NUCLEOTIDE SEQUENCE [LARGE SCALE GENOMIC DNA]</scope>
    <source>
        <strain evidence="2 3">X4EP2</strain>
    </source>
</reference>
<dbReference type="RefSeq" id="WP_179488606.1">
    <property type="nucleotide sequence ID" value="NZ_JACCCW010000001.1"/>
</dbReference>
<dbReference type="Proteomes" id="UP000589520">
    <property type="component" value="Unassembled WGS sequence"/>
</dbReference>
<gene>
    <name evidence="2" type="ORF">HDF17_001134</name>
</gene>
<comment type="caution">
    <text evidence="2">The sequence shown here is derived from an EMBL/GenBank/DDBJ whole genome shotgun (WGS) entry which is preliminary data.</text>
</comment>
<proteinExistence type="predicted"/>
<evidence type="ECO:0000313" key="3">
    <source>
        <dbReference type="Proteomes" id="UP000589520"/>
    </source>
</evidence>
<evidence type="ECO:0000256" key="1">
    <source>
        <dbReference type="SAM" id="Phobius"/>
    </source>
</evidence>
<dbReference type="AlphaFoldDB" id="A0A7Y9PFA1"/>
<keyword evidence="3" id="KW-1185">Reference proteome</keyword>
<protein>
    <submittedName>
        <fullName evidence="2">Uncharacterized protein</fullName>
    </submittedName>
</protein>
<organism evidence="2 3">
    <name type="scientific">Granulicella arctica</name>
    <dbReference type="NCBI Taxonomy" id="940613"/>
    <lineage>
        <taxon>Bacteria</taxon>
        <taxon>Pseudomonadati</taxon>
        <taxon>Acidobacteriota</taxon>
        <taxon>Terriglobia</taxon>
        <taxon>Terriglobales</taxon>
        <taxon>Acidobacteriaceae</taxon>
        <taxon>Granulicella</taxon>
    </lineage>
</organism>
<sequence>MTHFDPSRILAPLVVVMAIVLLYSSRLAAGKARETAEGLVFPIKPVYAWARGVVLPAYMVFFLWIAWRQNHLMPWPIIFLFLIAIAVSLLQMPGTIILTPMAVTQRFWLQKQKSILYSEVMAIQAMQGGRTTLVLGDNRVRIRHSSNHCAPLEFQKELERRTGKRVIT</sequence>
<feature type="transmembrane region" description="Helical" evidence="1">
    <location>
        <begin position="73"/>
        <end position="103"/>
    </location>
</feature>
<name>A0A7Y9PFA1_9BACT</name>
<keyword evidence="1" id="KW-0812">Transmembrane</keyword>